<dbReference type="EMBL" id="JAQQKV010000001">
    <property type="protein sequence ID" value="MDC7675246.1"/>
    <property type="molecule type" value="Genomic_DNA"/>
</dbReference>
<name>A0ABT5HG83_9CAUL</name>
<comment type="caution">
    <text evidence="2">The sequence shown here is derived from an EMBL/GenBank/DDBJ whole genome shotgun (WGS) entry which is preliminary data.</text>
</comment>
<reference evidence="2 3" key="1">
    <citation type="submission" date="2023-01" db="EMBL/GenBank/DDBJ databases">
        <title>Novel species of the genus Asticcacaulis isolated from rivers.</title>
        <authorList>
            <person name="Lu H."/>
        </authorList>
    </citation>
    <scope>NUCLEOTIDE SEQUENCE [LARGE SCALE GENOMIC DNA]</scope>
    <source>
        <strain evidence="2 3">LKC15W</strain>
    </source>
</reference>
<gene>
    <name evidence="2" type="ORF">PQU98_03840</name>
</gene>
<protein>
    <submittedName>
        <fullName evidence="2">DUF2336 domain-containing protein</fullName>
    </submittedName>
</protein>
<evidence type="ECO:0000313" key="2">
    <source>
        <dbReference type="EMBL" id="MDC7675246.1"/>
    </source>
</evidence>
<evidence type="ECO:0000256" key="1">
    <source>
        <dbReference type="SAM" id="MobiDB-lite"/>
    </source>
</evidence>
<keyword evidence="3" id="KW-1185">Reference proteome</keyword>
<evidence type="ECO:0000313" key="3">
    <source>
        <dbReference type="Proteomes" id="UP001218579"/>
    </source>
</evidence>
<feature type="region of interest" description="Disordered" evidence="1">
    <location>
        <begin position="1"/>
        <end position="20"/>
    </location>
</feature>
<dbReference type="InterPro" id="IPR019285">
    <property type="entry name" value="DUF2336"/>
</dbReference>
<accession>A0ABT5HG83</accession>
<dbReference type="Pfam" id="PF10098">
    <property type="entry name" value="DUF2336"/>
    <property type="match status" value="1"/>
</dbReference>
<feature type="region of interest" description="Disordered" evidence="1">
    <location>
        <begin position="38"/>
        <end position="57"/>
    </location>
</feature>
<dbReference type="Proteomes" id="UP001218579">
    <property type="component" value="Unassembled WGS sequence"/>
</dbReference>
<organism evidence="2 3">
    <name type="scientific">Asticcacaulis machinosus</name>
    <dbReference type="NCBI Taxonomy" id="2984211"/>
    <lineage>
        <taxon>Bacteria</taxon>
        <taxon>Pseudomonadati</taxon>
        <taxon>Pseudomonadota</taxon>
        <taxon>Alphaproteobacteria</taxon>
        <taxon>Caulobacterales</taxon>
        <taxon>Caulobacteraceae</taxon>
        <taxon>Asticcacaulis</taxon>
    </lineage>
</organism>
<dbReference type="RefSeq" id="WP_272743558.1">
    <property type="nucleotide sequence ID" value="NZ_JAQQKV010000001.1"/>
</dbReference>
<proteinExistence type="predicted"/>
<sequence length="351" mass="37786">MAQPAVKSSPPERAPLGGRDRDSYVSLLEALKTATQTVSRIPDAPAPVPPTAREARPSGDLDHFTRLLIDTLRKSESREQRARIAQLIDAPWLPEAARLELCALPAEVSQAMLQQAPLSDAALFNLLNNQSEAHQIAIARRPGLSNNLVKAIINLPPYLVQMALLNNASARFEPEDIQSLCQLAQGHAALRGALIRHPLFTEAHAKALMASVGPALRDALTARFPYLAVPTATATSAQAVAELKLSSLTNGLLLNLLNVGQLDAFLEGMGRKLNLNSAKLRDSLNGQSCVTLALSMTALGIDRAAFGTVLEQIQRLNNQRPKVTSAHHLLARPVFDLPPAMAREKLQAILG</sequence>